<comment type="caution">
    <text evidence="2">The sequence shown here is derived from an EMBL/GenBank/DDBJ whole genome shotgun (WGS) entry which is preliminary data.</text>
</comment>
<dbReference type="EMBL" id="JAQJZL010000002">
    <property type="protein sequence ID" value="KAJ6050973.1"/>
    <property type="molecule type" value="Genomic_DNA"/>
</dbReference>
<evidence type="ECO:0000256" key="1">
    <source>
        <dbReference type="SAM" id="Coils"/>
    </source>
</evidence>
<evidence type="ECO:0000313" key="2">
    <source>
        <dbReference type="EMBL" id="KAJ6050973.1"/>
    </source>
</evidence>
<dbReference type="AlphaFoldDB" id="A0AAD6II49"/>
<reference evidence="2" key="2">
    <citation type="submission" date="2023-01" db="EMBL/GenBank/DDBJ databases">
        <authorList>
            <person name="Petersen C."/>
        </authorList>
    </citation>
    <scope>NUCLEOTIDE SEQUENCE</scope>
    <source>
        <strain evidence="2">IBT 15450</strain>
    </source>
</reference>
<sequence length="84" mass="9484">MIQQLEHDKHVLAAELERARAYSTQLLRKDGEWQEKTCTLEKELQEASSSVNQLETELGRATEGIIAAMTVLRSCQHSKEDSLA</sequence>
<dbReference type="Proteomes" id="UP001219568">
    <property type="component" value="Unassembled WGS sequence"/>
</dbReference>
<protein>
    <submittedName>
        <fullName evidence="2">Uncharacterized protein</fullName>
    </submittedName>
</protein>
<name>A0AAD6II49_PENCN</name>
<proteinExistence type="predicted"/>
<gene>
    <name evidence="2" type="ORF">N7460_001507</name>
</gene>
<feature type="coiled-coil region" evidence="1">
    <location>
        <begin position="2"/>
        <end position="64"/>
    </location>
</feature>
<accession>A0AAD6II49</accession>
<organism evidence="2 3">
    <name type="scientific">Penicillium canescens</name>
    <dbReference type="NCBI Taxonomy" id="5083"/>
    <lineage>
        <taxon>Eukaryota</taxon>
        <taxon>Fungi</taxon>
        <taxon>Dikarya</taxon>
        <taxon>Ascomycota</taxon>
        <taxon>Pezizomycotina</taxon>
        <taxon>Eurotiomycetes</taxon>
        <taxon>Eurotiomycetidae</taxon>
        <taxon>Eurotiales</taxon>
        <taxon>Aspergillaceae</taxon>
        <taxon>Penicillium</taxon>
    </lineage>
</organism>
<reference evidence="2" key="1">
    <citation type="journal article" date="2023" name="IMA Fungus">
        <title>Comparative genomic study of the Penicillium genus elucidates a diverse pangenome and 15 lateral gene transfer events.</title>
        <authorList>
            <person name="Petersen C."/>
            <person name="Sorensen T."/>
            <person name="Nielsen M.R."/>
            <person name="Sondergaard T.E."/>
            <person name="Sorensen J.L."/>
            <person name="Fitzpatrick D.A."/>
            <person name="Frisvad J.C."/>
            <person name="Nielsen K.L."/>
        </authorList>
    </citation>
    <scope>NUCLEOTIDE SEQUENCE</scope>
    <source>
        <strain evidence="2">IBT 15450</strain>
    </source>
</reference>
<keyword evidence="3" id="KW-1185">Reference proteome</keyword>
<keyword evidence="1" id="KW-0175">Coiled coil</keyword>
<evidence type="ECO:0000313" key="3">
    <source>
        <dbReference type="Proteomes" id="UP001219568"/>
    </source>
</evidence>